<dbReference type="Gene3D" id="3.40.850.10">
    <property type="entry name" value="Kinesin motor domain"/>
    <property type="match status" value="1"/>
</dbReference>
<dbReference type="GO" id="GO:0005871">
    <property type="term" value="C:kinesin complex"/>
    <property type="evidence" value="ECO:0007669"/>
    <property type="project" value="TreeGrafter"/>
</dbReference>
<sequence>MSTATQYLTGQMDQPDQTDQSGHSDHSNQTGHTNHSDLTNQTSRDREIDTGLSLRLFSYEQITKALQEAVQEAAYNARTEALGESCRIQESLRAQITAMSKRLEKSDVDSYLEKKNAVHVWIRQRPALRDPSSSIWTFPSKTTVQFNKTKRYVHRSFSPRDTILQVWGEWQRFVDAAMNSGRPSLLVAFGPSGSGKTETLLGRLPKRATSRPDDSDAARGLIPRTVERLLDENRPDASRLSQLKLEAIAIEVYNATIYNAVPHRDGTHKGDKLEIVNSDTGMHLYYPSTKPGAGYNDRPEYHPLSSFDEFSIWFDAVKDCRVQSATAANETSSRSHLLLHFRMVDQTPKETPITRELWFFDLAGCESLYGRGSYIERQETKSINSDLLAFTELMRTMHELGEKPPNKQDATWANLQNTIRSQKSSLIRLIRPALNVVKEVRPRVVVMGLVSAETSDEKRAMGVVQQIGSVSYLKTVISLFSQSLLFLVGEAVTLCLPFHFRRAIPMNIDARPQLTTHNSQLATRNSQLLTQAS</sequence>
<dbReference type="PANTHER" id="PTHR24115">
    <property type="entry name" value="KINESIN-RELATED"/>
    <property type="match status" value="1"/>
</dbReference>
<evidence type="ECO:0000256" key="1">
    <source>
        <dbReference type="PROSITE-ProRule" id="PRU00283"/>
    </source>
</evidence>
<feature type="compositionally biased region" description="Polar residues" evidence="2">
    <location>
        <begin position="1"/>
        <end position="42"/>
    </location>
</feature>
<evidence type="ECO:0000259" key="3">
    <source>
        <dbReference type="PROSITE" id="PS50067"/>
    </source>
</evidence>
<dbReference type="SMART" id="SM00129">
    <property type="entry name" value="KISc"/>
    <property type="match status" value="1"/>
</dbReference>
<dbReference type="InterPro" id="IPR036961">
    <property type="entry name" value="Kinesin_motor_dom_sf"/>
</dbReference>
<dbReference type="Proteomes" id="UP000799753">
    <property type="component" value="Unassembled WGS sequence"/>
</dbReference>
<keyword evidence="1" id="KW-0547">Nucleotide-binding</keyword>
<protein>
    <submittedName>
        <fullName evidence="4">P-loop containing nucleoside triphosphate hydrolase protein</fullName>
    </submittedName>
</protein>
<dbReference type="Pfam" id="PF00225">
    <property type="entry name" value="Kinesin"/>
    <property type="match status" value="1"/>
</dbReference>
<evidence type="ECO:0000256" key="2">
    <source>
        <dbReference type="SAM" id="MobiDB-lite"/>
    </source>
</evidence>
<dbReference type="EMBL" id="MU006806">
    <property type="protein sequence ID" value="KAF2635519.1"/>
    <property type="molecule type" value="Genomic_DNA"/>
</dbReference>
<dbReference type="PRINTS" id="PR00380">
    <property type="entry name" value="KINESINHEAVY"/>
</dbReference>
<dbReference type="OrthoDB" id="3176171at2759"/>
<dbReference type="GO" id="GO:0005524">
    <property type="term" value="F:ATP binding"/>
    <property type="evidence" value="ECO:0007669"/>
    <property type="project" value="UniProtKB-UniRule"/>
</dbReference>
<feature type="region of interest" description="Disordered" evidence="2">
    <location>
        <begin position="1"/>
        <end position="45"/>
    </location>
</feature>
<keyword evidence="5" id="KW-1185">Reference proteome</keyword>
<dbReference type="InterPro" id="IPR027640">
    <property type="entry name" value="Kinesin-like_fam"/>
</dbReference>
<proteinExistence type="inferred from homology"/>
<feature type="binding site" evidence="1">
    <location>
        <begin position="190"/>
        <end position="197"/>
    </location>
    <ligand>
        <name>ATP</name>
        <dbReference type="ChEBI" id="CHEBI:30616"/>
    </ligand>
</feature>
<dbReference type="InterPro" id="IPR027417">
    <property type="entry name" value="P-loop_NTPase"/>
</dbReference>
<dbReference type="GO" id="GO:0005874">
    <property type="term" value="C:microtubule"/>
    <property type="evidence" value="ECO:0007669"/>
    <property type="project" value="TreeGrafter"/>
</dbReference>
<gene>
    <name evidence="4" type="ORF">P280DRAFT_484570</name>
</gene>
<dbReference type="SUPFAM" id="SSF52540">
    <property type="entry name" value="P-loop containing nucleoside triphosphate hydrolases"/>
    <property type="match status" value="1"/>
</dbReference>
<dbReference type="GO" id="GO:0003777">
    <property type="term" value="F:microtubule motor activity"/>
    <property type="evidence" value="ECO:0007669"/>
    <property type="project" value="InterPro"/>
</dbReference>
<name>A0A6A6RJ24_9PLEO</name>
<dbReference type="GO" id="GO:0016887">
    <property type="term" value="F:ATP hydrolysis activity"/>
    <property type="evidence" value="ECO:0007669"/>
    <property type="project" value="TreeGrafter"/>
</dbReference>
<evidence type="ECO:0000313" key="5">
    <source>
        <dbReference type="Proteomes" id="UP000799753"/>
    </source>
</evidence>
<accession>A0A6A6RJ24</accession>
<dbReference type="GO" id="GO:0008017">
    <property type="term" value="F:microtubule binding"/>
    <property type="evidence" value="ECO:0007669"/>
    <property type="project" value="InterPro"/>
</dbReference>
<keyword evidence="1" id="KW-0067">ATP-binding</keyword>
<dbReference type="GO" id="GO:0007018">
    <property type="term" value="P:microtubule-based movement"/>
    <property type="evidence" value="ECO:0007669"/>
    <property type="project" value="InterPro"/>
</dbReference>
<reference evidence="4" key="1">
    <citation type="journal article" date="2020" name="Stud. Mycol.">
        <title>101 Dothideomycetes genomes: a test case for predicting lifestyles and emergence of pathogens.</title>
        <authorList>
            <person name="Haridas S."/>
            <person name="Albert R."/>
            <person name="Binder M."/>
            <person name="Bloem J."/>
            <person name="Labutti K."/>
            <person name="Salamov A."/>
            <person name="Andreopoulos B."/>
            <person name="Baker S."/>
            <person name="Barry K."/>
            <person name="Bills G."/>
            <person name="Bluhm B."/>
            <person name="Cannon C."/>
            <person name="Castanera R."/>
            <person name="Culley D."/>
            <person name="Daum C."/>
            <person name="Ezra D."/>
            <person name="Gonzalez J."/>
            <person name="Henrissat B."/>
            <person name="Kuo A."/>
            <person name="Liang C."/>
            <person name="Lipzen A."/>
            <person name="Lutzoni F."/>
            <person name="Magnuson J."/>
            <person name="Mondo S."/>
            <person name="Nolan M."/>
            <person name="Ohm R."/>
            <person name="Pangilinan J."/>
            <person name="Park H.-J."/>
            <person name="Ramirez L."/>
            <person name="Alfaro M."/>
            <person name="Sun H."/>
            <person name="Tritt A."/>
            <person name="Yoshinaga Y."/>
            <person name="Zwiers L.-H."/>
            <person name="Turgeon B."/>
            <person name="Goodwin S."/>
            <person name="Spatafora J."/>
            <person name="Crous P."/>
            <person name="Grigoriev I."/>
        </authorList>
    </citation>
    <scope>NUCLEOTIDE SEQUENCE</scope>
    <source>
        <strain evidence="4">CBS 473.64</strain>
    </source>
</reference>
<organism evidence="4 5">
    <name type="scientific">Massarina eburnea CBS 473.64</name>
    <dbReference type="NCBI Taxonomy" id="1395130"/>
    <lineage>
        <taxon>Eukaryota</taxon>
        <taxon>Fungi</taxon>
        <taxon>Dikarya</taxon>
        <taxon>Ascomycota</taxon>
        <taxon>Pezizomycotina</taxon>
        <taxon>Dothideomycetes</taxon>
        <taxon>Pleosporomycetidae</taxon>
        <taxon>Pleosporales</taxon>
        <taxon>Massarineae</taxon>
        <taxon>Massarinaceae</taxon>
        <taxon>Massarina</taxon>
    </lineage>
</organism>
<dbReference type="AlphaFoldDB" id="A0A6A6RJ24"/>
<dbReference type="InterPro" id="IPR001752">
    <property type="entry name" value="Kinesin_motor_dom"/>
</dbReference>
<dbReference type="PROSITE" id="PS50067">
    <property type="entry name" value="KINESIN_MOTOR_2"/>
    <property type="match status" value="1"/>
</dbReference>
<comment type="similarity">
    <text evidence="1">Belongs to the TRAFAC class myosin-kinesin ATPase superfamily. Kinesin family.</text>
</comment>
<keyword evidence="4" id="KW-0378">Hydrolase</keyword>
<keyword evidence="1" id="KW-0505">Motor protein</keyword>
<evidence type="ECO:0000313" key="4">
    <source>
        <dbReference type="EMBL" id="KAF2635519.1"/>
    </source>
</evidence>
<feature type="domain" description="Kinesin motor" evidence="3">
    <location>
        <begin position="117"/>
        <end position="473"/>
    </location>
</feature>